<protein>
    <submittedName>
        <fullName evidence="2">Uncharacterized protein</fullName>
    </submittedName>
</protein>
<feature type="region of interest" description="Disordered" evidence="1">
    <location>
        <begin position="140"/>
        <end position="212"/>
    </location>
</feature>
<reference evidence="2" key="1">
    <citation type="submission" date="2025-08" db="UniProtKB">
        <authorList>
            <consortium name="Ensembl"/>
        </authorList>
    </citation>
    <scope>IDENTIFICATION</scope>
</reference>
<name>A0A3B3SUY3_9TELE</name>
<reference evidence="2" key="2">
    <citation type="submission" date="2025-09" db="UniProtKB">
        <authorList>
            <consortium name="Ensembl"/>
        </authorList>
    </citation>
    <scope>IDENTIFICATION</scope>
</reference>
<evidence type="ECO:0000313" key="2">
    <source>
        <dbReference type="Ensembl" id="ENSPKIP00000034562.1"/>
    </source>
</evidence>
<dbReference type="AlphaFoldDB" id="A0A3B3SUY3"/>
<evidence type="ECO:0000313" key="3">
    <source>
        <dbReference type="Proteomes" id="UP000261540"/>
    </source>
</evidence>
<evidence type="ECO:0000256" key="1">
    <source>
        <dbReference type="SAM" id="MobiDB-lite"/>
    </source>
</evidence>
<organism evidence="2 3">
    <name type="scientific">Paramormyrops kingsleyae</name>
    <dbReference type="NCBI Taxonomy" id="1676925"/>
    <lineage>
        <taxon>Eukaryota</taxon>
        <taxon>Metazoa</taxon>
        <taxon>Chordata</taxon>
        <taxon>Craniata</taxon>
        <taxon>Vertebrata</taxon>
        <taxon>Euteleostomi</taxon>
        <taxon>Actinopterygii</taxon>
        <taxon>Neopterygii</taxon>
        <taxon>Teleostei</taxon>
        <taxon>Osteoglossocephala</taxon>
        <taxon>Osteoglossomorpha</taxon>
        <taxon>Osteoglossiformes</taxon>
        <taxon>Mormyridae</taxon>
        <taxon>Paramormyrops</taxon>
    </lineage>
</organism>
<sequence length="212" mass="21537">MEAIALMESVAAPEAGRACSSGGGKKECWEKRKGRSQGGFPELDTDTELLLTSSCLGSPAGFLRASLSTSLSRSEPDTVPVVVSRSVPLVVLTSSRSLPSDASLTFALDLPSPYGPPSLDSLLLSSPGFPWAPSLLAEDTMGRAGGSRGPLGSFPSWPPPSGLFSRGLGGSSEGRGYSDGGKMPGKPCGSAGKAGPPGEKGSAPGWWGRDGK</sequence>
<dbReference type="Ensembl" id="ENSPKIT00000015478.1">
    <property type="protein sequence ID" value="ENSPKIP00000034562.1"/>
    <property type="gene ID" value="ENSPKIG00000013839.1"/>
</dbReference>
<proteinExistence type="predicted"/>
<accession>A0A3B3SUY3</accession>
<dbReference type="GeneTree" id="ENSGT00940000181914"/>
<feature type="compositionally biased region" description="Gly residues" evidence="1">
    <location>
        <begin position="167"/>
        <end position="183"/>
    </location>
</feature>
<dbReference type="Proteomes" id="UP000261540">
    <property type="component" value="Unplaced"/>
</dbReference>
<feature type="region of interest" description="Disordered" evidence="1">
    <location>
        <begin position="16"/>
        <end position="42"/>
    </location>
</feature>
<keyword evidence="3" id="KW-1185">Reference proteome</keyword>